<dbReference type="STRING" id="595528.A0A0D2UTE2"/>
<dbReference type="Gene3D" id="3.80.10.10">
    <property type="entry name" value="Ribonuclease Inhibitor"/>
    <property type="match status" value="3"/>
</dbReference>
<dbReference type="PANTHER" id="PTHR24373:SF370">
    <property type="entry name" value="FISH-LIPS, ISOFORM E"/>
    <property type="match status" value="1"/>
</dbReference>
<dbReference type="PROSITE" id="PS50259">
    <property type="entry name" value="G_PROTEIN_RECEP_F3_4"/>
    <property type="match status" value="1"/>
</dbReference>
<proteinExistence type="predicted"/>
<evidence type="ECO:0000256" key="9">
    <source>
        <dbReference type="ARBA" id="ARBA00022840"/>
    </source>
</evidence>
<dbReference type="SUPFAM" id="SSF51126">
    <property type="entry name" value="Pectin lyase-like"/>
    <property type="match status" value="2"/>
</dbReference>
<dbReference type="SUPFAM" id="SSF52058">
    <property type="entry name" value="L domain-like"/>
    <property type="match status" value="2"/>
</dbReference>
<dbReference type="InterPro" id="IPR006212">
    <property type="entry name" value="Furin_repeat"/>
</dbReference>
<evidence type="ECO:0000256" key="1">
    <source>
        <dbReference type="ARBA" id="ARBA00004141"/>
    </source>
</evidence>
<evidence type="ECO:0000256" key="6">
    <source>
        <dbReference type="ARBA" id="ARBA00022737"/>
    </source>
</evidence>
<dbReference type="GO" id="GO:0004713">
    <property type="term" value="F:protein tyrosine kinase activity"/>
    <property type="evidence" value="ECO:0007669"/>
    <property type="project" value="UniProtKB-KW"/>
</dbReference>
<evidence type="ECO:0000256" key="4">
    <source>
        <dbReference type="ARBA" id="ARBA00022692"/>
    </source>
</evidence>
<evidence type="ECO:0000256" key="7">
    <source>
        <dbReference type="ARBA" id="ARBA00022741"/>
    </source>
</evidence>
<dbReference type="InterPro" id="IPR001245">
    <property type="entry name" value="Ser-Thr/Tyr_kinase_cat_dom"/>
</dbReference>
<feature type="transmembrane region" description="Helical" evidence="15">
    <location>
        <begin position="721"/>
        <end position="743"/>
    </location>
</feature>
<gene>
    <name evidence="19" type="ORF">CAOG_010191</name>
</gene>
<evidence type="ECO:0000256" key="15">
    <source>
        <dbReference type="SAM" id="Phobius"/>
    </source>
</evidence>
<dbReference type="Pfam" id="PF00003">
    <property type="entry name" value="7tm_3"/>
    <property type="match status" value="1"/>
</dbReference>
<feature type="transmembrane region" description="Helical" evidence="15">
    <location>
        <begin position="957"/>
        <end position="979"/>
    </location>
</feature>
<dbReference type="InterPro" id="IPR009030">
    <property type="entry name" value="Growth_fac_rcpt_cys_sf"/>
</dbReference>
<feature type="domain" description="G-protein coupled receptors family 3 profile" evidence="18">
    <location>
        <begin position="798"/>
        <end position="1001"/>
    </location>
</feature>
<name>A0A0D2UTE2_CAPO3</name>
<feature type="domain" description="Protein kinase" evidence="17">
    <location>
        <begin position="1933"/>
        <end position="2209"/>
    </location>
</feature>
<keyword evidence="7" id="KW-0547">Nucleotide-binding</keyword>
<feature type="transmembrane region" description="Helical" evidence="15">
    <location>
        <begin position="1818"/>
        <end position="1841"/>
    </location>
</feature>
<dbReference type="GO" id="GO:0016020">
    <property type="term" value="C:membrane"/>
    <property type="evidence" value="ECO:0007669"/>
    <property type="project" value="UniProtKB-SubCell"/>
</dbReference>
<dbReference type="GO" id="GO:0005615">
    <property type="term" value="C:extracellular space"/>
    <property type="evidence" value="ECO:0007669"/>
    <property type="project" value="TreeGrafter"/>
</dbReference>
<dbReference type="PRINTS" id="PR00109">
    <property type="entry name" value="TYRKINASE"/>
</dbReference>
<accession>A0A0D2UTE2</accession>
<dbReference type="InterPro" id="IPR020635">
    <property type="entry name" value="Tyr_kinase_cat_dom"/>
</dbReference>
<evidence type="ECO:0000259" key="18">
    <source>
        <dbReference type="PROSITE" id="PS50259"/>
    </source>
</evidence>
<keyword evidence="11 15" id="KW-0472">Membrane</keyword>
<dbReference type="PhylomeDB" id="A0A0D2UTE2"/>
<keyword evidence="5 16" id="KW-0732">Signal</keyword>
<keyword evidence="9" id="KW-0067">ATP-binding</keyword>
<dbReference type="Pfam" id="PF13855">
    <property type="entry name" value="LRR_8"/>
    <property type="match status" value="4"/>
</dbReference>
<evidence type="ECO:0000259" key="17">
    <source>
        <dbReference type="PROSITE" id="PS50011"/>
    </source>
</evidence>
<dbReference type="FunFam" id="3.80.10.10:FF:000770">
    <property type="entry name" value="Uncharacterized protein"/>
    <property type="match status" value="1"/>
</dbReference>
<dbReference type="InterPro" id="IPR003591">
    <property type="entry name" value="Leu-rich_rpt_typical-subtyp"/>
</dbReference>
<feature type="transmembrane region" description="Helical" evidence="15">
    <location>
        <begin position="892"/>
        <end position="912"/>
    </location>
</feature>
<dbReference type="InterPro" id="IPR032675">
    <property type="entry name" value="LRR_dom_sf"/>
</dbReference>
<dbReference type="GO" id="GO:0005524">
    <property type="term" value="F:ATP binding"/>
    <property type="evidence" value="ECO:0007669"/>
    <property type="project" value="UniProtKB-KW"/>
</dbReference>
<dbReference type="SMART" id="SM00365">
    <property type="entry name" value="LRR_SD22"/>
    <property type="match status" value="8"/>
</dbReference>
<dbReference type="GO" id="GO:0004930">
    <property type="term" value="F:G protein-coupled receptor activity"/>
    <property type="evidence" value="ECO:0007669"/>
    <property type="project" value="InterPro"/>
</dbReference>
<dbReference type="InterPro" id="IPR012334">
    <property type="entry name" value="Pectin_lyas_fold"/>
</dbReference>
<dbReference type="SMART" id="SM00261">
    <property type="entry name" value="FU"/>
    <property type="match status" value="2"/>
</dbReference>
<evidence type="ECO:0000256" key="10">
    <source>
        <dbReference type="ARBA" id="ARBA00022989"/>
    </source>
</evidence>
<evidence type="ECO:0000256" key="11">
    <source>
        <dbReference type="ARBA" id="ARBA00023136"/>
    </source>
</evidence>
<dbReference type="Gene3D" id="1.10.510.10">
    <property type="entry name" value="Transferase(Phosphotransferase) domain 1"/>
    <property type="match status" value="1"/>
</dbReference>
<evidence type="ECO:0000256" key="3">
    <source>
        <dbReference type="ARBA" id="ARBA00022679"/>
    </source>
</evidence>
<dbReference type="Pfam" id="PF07714">
    <property type="entry name" value="PK_Tyr_Ser-Thr"/>
    <property type="match status" value="1"/>
</dbReference>
<feature type="transmembrane region" description="Helical" evidence="15">
    <location>
        <begin position="802"/>
        <end position="822"/>
    </location>
</feature>
<dbReference type="CDD" id="cd00192">
    <property type="entry name" value="PTKc"/>
    <property type="match status" value="1"/>
</dbReference>
<evidence type="ECO:0000313" key="19">
    <source>
        <dbReference type="EMBL" id="KJE98251.1"/>
    </source>
</evidence>
<evidence type="ECO:0000256" key="16">
    <source>
        <dbReference type="SAM" id="SignalP"/>
    </source>
</evidence>
<dbReference type="InterPro" id="IPR017978">
    <property type="entry name" value="GPCR_3_C"/>
</dbReference>
<dbReference type="Proteomes" id="UP000008743">
    <property type="component" value="Unassembled WGS sequence"/>
</dbReference>
<keyword evidence="20" id="KW-1185">Reference proteome</keyword>
<dbReference type="InterPro" id="IPR001611">
    <property type="entry name" value="Leu-rich_rpt"/>
</dbReference>
<dbReference type="FunFam" id="3.80.10.10:FF:001164">
    <property type="entry name" value="GH01279p"/>
    <property type="match status" value="1"/>
</dbReference>
<dbReference type="InterPro" id="IPR011050">
    <property type="entry name" value="Pectin_lyase_fold/virulence"/>
</dbReference>
<dbReference type="Gene3D" id="2.160.20.10">
    <property type="entry name" value="Single-stranded right-handed beta-helix, Pectin lyase-like"/>
    <property type="match status" value="1"/>
</dbReference>
<dbReference type="InterPro" id="IPR006626">
    <property type="entry name" value="PbH1"/>
</dbReference>
<dbReference type="PANTHER" id="PTHR24373">
    <property type="entry name" value="SLIT RELATED LEUCINE-RICH REPEAT NEURONAL PROTEIN"/>
    <property type="match status" value="1"/>
</dbReference>
<keyword evidence="2" id="KW-0433">Leucine-rich repeat</keyword>
<dbReference type="InterPro" id="IPR000337">
    <property type="entry name" value="GPCR_3"/>
</dbReference>
<dbReference type="Gene3D" id="3.30.200.20">
    <property type="entry name" value="Phosphorylase Kinase, domain 1"/>
    <property type="match status" value="1"/>
</dbReference>
<dbReference type="InterPro" id="IPR011009">
    <property type="entry name" value="Kinase-like_dom_sf"/>
</dbReference>
<dbReference type="SMART" id="SM00364">
    <property type="entry name" value="LRR_BAC"/>
    <property type="match status" value="5"/>
</dbReference>
<dbReference type="SMART" id="SM00369">
    <property type="entry name" value="LRR_TYP"/>
    <property type="match status" value="17"/>
</dbReference>
<keyword evidence="6" id="KW-0677">Repeat</keyword>
<dbReference type="GO" id="GO:0031012">
    <property type="term" value="C:extracellular matrix"/>
    <property type="evidence" value="ECO:0007669"/>
    <property type="project" value="TreeGrafter"/>
</dbReference>
<dbReference type="InParanoid" id="A0A0D2UTE2"/>
<comment type="subcellular location">
    <subcellularLocation>
        <location evidence="1">Membrane</location>
        <topology evidence="1">Multi-pass membrane protein</topology>
    </subcellularLocation>
</comment>
<dbReference type="PROSITE" id="PS50011">
    <property type="entry name" value="PROTEIN_KINASE_DOM"/>
    <property type="match status" value="1"/>
</dbReference>
<dbReference type="InterPro" id="IPR000719">
    <property type="entry name" value="Prot_kinase_dom"/>
</dbReference>
<feature type="region of interest" description="Disordered" evidence="14">
    <location>
        <begin position="1066"/>
        <end position="1097"/>
    </location>
</feature>
<evidence type="ECO:0000313" key="20">
    <source>
        <dbReference type="Proteomes" id="UP000008743"/>
    </source>
</evidence>
<evidence type="ECO:0000256" key="13">
    <source>
        <dbReference type="ARBA" id="ARBA00023180"/>
    </source>
</evidence>
<evidence type="ECO:0000256" key="2">
    <source>
        <dbReference type="ARBA" id="ARBA00022614"/>
    </source>
</evidence>
<dbReference type="FunFam" id="1.10.510.10:FF:000554">
    <property type="entry name" value="Predicted protein"/>
    <property type="match status" value="1"/>
</dbReference>
<feature type="transmembrane region" description="Helical" evidence="15">
    <location>
        <begin position="755"/>
        <end position="779"/>
    </location>
</feature>
<feature type="transmembrane region" description="Helical" evidence="15">
    <location>
        <begin position="932"/>
        <end position="951"/>
    </location>
</feature>
<sequence>MAQWRCIVLALVLLAASTVATDRFVSSNDGDDVTGTGDQATPFASIRKALSVALDGDTIRLADGLYTGMDNIGVNLDAKDLDIVGESRENTILSCGSLYGPAFDISFGSPLLSAMTIRDCYSPSDSGAVTVSGISVSASFADMLIKNCSSGSVGGAMQIELANVTFTDVTMDGNAAINGGTLFIISSSQVVLDGVTLANSQGENGGAIYMAASNLLMRNSHVVNCSSLGAGALYLSLSTVNIYSTEFLYNSAQLDGTCVFTVQVQLVMHDCSFRYNQNVQSGSAVLITASNLVGGVQDKVANCEFIGNNAGDHAALYVKNGGSVLVTNSTFRANIALAGPAISASTSGIATVNNCTMRDNIATPNDPLVTIASPVTLSGGAICVAKSGAVVTIVDVVFTNNTAQYGGAIFVINGGVVTVSGTKTVIAGNHAWFMGGGLFVSDKKSKLTVSNAYNMTIADNTATYGGGIAAGALATLTLKNVIFRNNFASAKGSGVFVVDTVAMTNAYFDNNRAGALNGGVVNYNVPASAHTCPTCVVLANNQDNVNTGPAVASAIFSSPSQLDVTAHSSNLNFASGGNGSVANPYVSMVALVPGDAIGLSIAIVDALGNALPVVGSSYRLTATFDPSNGGALLGYAPVPFTAGGASSSLAFVGKFATSFLLTIQVTDASASLIPTIAPLVFQFNTTADCGQGAVEHVATINPLVHYPICVDAELSTVDDGAFIAVQIVTAMLAAATLGCLAFIRRNRSHWTLRSSSPLLLQFMLGASTLVFAGVFIMGVDSGSDSNSLASLSPTAARVCRTIPWLLGLGFDLIYGAMLAKAWRIHKIFNDRTRRRLLLSDAQMLKCIVIFAFHDIILNAVWVGVNPLDLEYKDFETKQSLVTFTTDCTSEHFGIFTAVYLGIKGAALLYGVYLAVMCRHVANQFNESKQLGFAIYNLTFVSCIIIPLVLALDATATAIYLIAALGTLFALVVTLAIIFVPKVMRIVANKEETKPTSSKLTQALRVNVQEANAEQWTQIASFVSRLTSAAVHHSSRDFNDIFESLAAILMHLSHSLSYETHNKHSVFQSKVREEPNKSSSERKEGASNTSSSVEQKEFLPENNIPGIPASAFTGLTALTILHLYNNKITSIPAVALADLTSLTILSLFGNQMTSVSANTFTGLTALTDLDLSNSQITSISASAFAGLTALTQLYLQANQITSIATSGFTDLTALKILYLNGNQITRIPANTFTGLTALSILYLHANQIVDISANTFASLTALTSLYLNQNLLTGISASAFTGLTALNFLYLHLNHVVDISANTFAGLTALTRVALNDNPLTTLPPGLFKGLPNGLALSLSNLYLAPNNFTFGNTVAPPSTYGTVSAPNKCDTACATCFAAGSSSCCPNNCLFCTSSSLCTQCYDGFLMISGSCVPLACGTGGVCICSGTTVNCGSKSLPTIPSGIPVNTTILFLNTNQITSIPADSFTGLTALTQLWLNQNQIASISANAFTGLPALTLLHLGQSQITSIPVSALTSLTALTQLHLFSNQITSISANAFIGLSALTYLRLDANQITSIPADAFTGLTMLTVLNLFNNQITSISASLTDLSLLAQLALHSNQISSLSANTFTGLTALTYLTLNDNPFTTLPPGLFKGLQNALSLSYSFPYLSPNNLTFGENTLAPPSTYGSASQPYKCDTACATCYAAGSGACCATNCLTCTSTNPCTQCYDDYVMMVGYCLASAATNASIASIVSALAASGATASTASAQSALSASFASFASASAASAASASIASLVSATSALSASTASTASASAASVASSIAQNGSGGGSQDSSSSPAAAIAAAVASVAVIAMLAIVFIVLRRRRSQRRSVARPKDSAGPIYQEAVEMTISPLPRAIGSHKDEDIAAYAAVGQKQPEPVYQAISTTSTSPEVVYDYASAYVAGSNSRRIREGLTIVKHLASGNFGDVSLGQVPSNVLPPRAQALLGPTVSESVQVAVKSLKSDADEKSRKDFESEAKLMAPFVHPNVVRLLAALVESEPHLVLLEFVQYGDLRTLLQKSKKQSFEWTQNEQIHAIRQIALGMEYLGTLHFVHRDLAARNCLVGQGMVVKIADFGLSRELADENDYYRMQTRGKLPVKWMAPETLNFRKFSTMSDVWSFGVTAWECSSYGARPYGEMNGMDTLAHVQAGGRLPQPESCMPELYNMMMSCWNITPEYRPSFSQLVKAMKSIDGGTSSREIGAML</sequence>
<dbReference type="SUPFAM" id="SSF56112">
    <property type="entry name" value="Protein kinase-like (PK-like)"/>
    <property type="match status" value="1"/>
</dbReference>
<protein>
    <submittedName>
        <fullName evidence="19">TKL protein kinase</fullName>
    </submittedName>
</protein>
<evidence type="ECO:0000256" key="8">
    <source>
        <dbReference type="ARBA" id="ARBA00022777"/>
    </source>
</evidence>
<evidence type="ECO:0000256" key="14">
    <source>
        <dbReference type="SAM" id="MobiDB-lite"/>
    </source>
</evidence>
<keyword evidence="4 15" id="KW-0812">Transmembrane</keyword>
<keyword evidence="12" id="KW-0829">Tyrosine-protein kinase</keyword>
<dbReference type="InterPro" id="IPR050328">
    <property type="entry name" value="Dev_Immune_Receptor"/>
</dbReference>
<evidence type="ECO:0000256" key="5">
    <source>
        <dbReference type="ARBA" id="ARBA00022729"/>
    </source>
</evidence>
<dbReference type="SUPFAM" id="SSF57184">
    <property type="entry name" value="Growth factor receptor domain"/>
    <property type="match status" value="1"/>
</dbReference>
<keyword evidence="8 19" id="KW-0418">Kinase</keyword>
<dbReference type="SMART" id="SM00219">
    <property type="entry name" value="TyrKc"/>
    <property type="match status" value="1"/>
</dbReference>
<keyword evidence="3" id="KW-0808">Transferase</keyword>
<feature type="compositionally biased region" description="Basic and acidic residues" evidence="14">
    <location>
        <begin position="1069"/>
        <end position="1084"/>
    </location>
</feature>
<organism evidence="19 20">
    <name type="scientific">Capsaspora owczarzaki (strain ATCC 30864)</name>
    <dbReference type="NCBI Taxonomy" id="595528"/>
    <lineage>
        <taxon>Eukaryota</taxon>
        <taxon>Filasterea</taxon>
        <taxon>Capsaspora</taxon>
    </lineage>
</organism>
<dbReference type="eggNOG" id="KOG1055">
    <property type="taxonomic scope" value="Eukaryota"/>
</dbReference>
<dbReference type="InterPro" id="IPR008266">
    <property type="entry name" value="Tyr_kinase_AS"/>
</dbReference>
<dbReference type="PRINTS" id="PR00248">
    <property type="entry name" value="GPCRMGR"/>
</dbReference>
<reference evidence="20" key="1">
    <citation type="submission" date="2011-02" db="EMBL/GenBank/DDBJ databases">
        <title>The Genome Sequence of Capsaspora owczarzaki ATCC 30864.</title>
        <authorList>
            <person name="Russ C."/>
            <person name="Cuomo C."/>
            <person name="Burger G."/>
            <person name="Gray M.W."/>
            <person name="Holland P.W.H."/>
            <person name="King N."/>
            <person name="Lang F.B.F."/>
            <person name="Roger A.J."/>
            <person name="Ruiz-Trillo I."/>
            <person name="Young S.K."/>
            <person name="Zeng Q."/>
            <person name="Gargeya S."/>
            <person name="Alvarado L."/>
            <person name="Berlin A."/>
            <person name="Chapman S.B."/>
            <person name="Chen Z."/>
            <person name="Freedman E."/>
            <person name="Gellesch M."/>
            <person name="Goldberg J."/>
            <person name="Griggs A."/>
            <person name="Gujja S."/>
            <person name="Heilman E."/>
            <person name="Heiman D."/>
            <person name="Howarth C."/>
            <person name="Mehta T."/>
            <person name="Neiman D."/>
            <person name="Pearson M."/>
            <person name="Roberts A."/>
            <person name="Saif S."/>
            <person name="Shea T."/>
            <person name="Shenoy N."/>
            <person name="Sisk P."/>
            <person name="Stolte C."/>
            <person name="Sykes S."/>
            <person name="White J."/>
            <person name="Yandava C."/>
            <person name="Haas B."/>
            <person name="Nusbaum C."/>
            <person name="Birren B."/>
        </authorList>
    </citation>
    <scope>NUCLEOTIDE SEQUENCE</scope>
    <source>
        <strain evidence="20">ATCC 30864</strain>
    </source>
</reference>
<evidence type="ECO:0000256" key="12">
    <source>
        <dbReference type="ARBA" id="ARBA00023137"/>
    </source>
</evidence>
<dbReference type="SMART" id="SM00710">
    <property type="entry name" value="PbH1"/>
    <property type="match status" value="8"/>
</dbReference>
<keyword evidence="10 15" id="KW-1133">Transmembrane helix</keyword>
<feature type="chain" id="PRO_5002253741" evidence="16">
    <location>
        <begin position="21"/>
        <end position="2222"/>
    </location>
</feature>
<feature type="signal peptide" evidence="16">
    <location>
        <begin position="1"/>
        <end position="20"/>
    </location>
</feature>
<dbReference type="CDD" id="cd15047">
    <property type="entry name" value="7tmC_GABA-B-like"/>
    <property type="match status" value="1"/>
</dbReference>
<keyword evidence="13" id="KW-0325">Glycoprotein</keyword>
<dbReference type="PROSITE" id="PS00109">
    <property type="entry name" value="PROTEIN_KINASE_TYR"/>
    <property type="match status" value="1"/>
</dbReference>
<dbReference type="PROSITE" id="PS51450">
    <property type="entry name" value="LRR"/>
    <property type="match status" value="4"/>
</dbReference>
<dbReference type="PRINTS" id="PR01176">
    <property type="entry name" value="GABABRECEPTR"/>
</dbReference>
<dbReference type="EMBL" id="KE346378">
    <property type="protein sequence ID" value="KJE98251.1"/>
    <property type="molecule type" value="Genomic_DNA"/>
</dbReference>